<sequence>MFLIPARTDTSYWHDFIFGKANIQFLRGRLKFEINGKGGNPAPFPSAIVVYEKKASEEDDSKI</sequence>
<evidence type="ECO:0000313" key="1">
    <source>
        <dbReference type="EMBL" id="EPI05089.1"/>
    </source>
</evidence>
<proteinExistence type="predicted"/>
<accession>A0ABC9TI10</accession>
<organism evidence="1 2">
    <name type="scientific">Enterococcus faecalis RP2S-4</name>
    <dbReference type="NCBI Taxonomy" id="1244145"/>
    <lineage>
        <taxon>Bacteria</taxon>
        <taxon>Bacillati</taxon>
        <taxon>Bacillota</taxon>
        <taxon>Bacilli</taxon>
        <taxon>Lactobacillales</taxon>
        <taxon>Enterococcaceae</taxon>
        <taxon>Enterococcus</taxon>
    </lineage>
</organism>
<reference evidence="1 2" key="1">
    <citation type="submission" date="2013-06" db="EMBL/GenBank/DDBJ databases">
        <authorList>
            <person name="Weinstock G."/>
            <person name="Sodergren E."/>
            <person name="Lobos E.A."/>
            <person name="Fulton L."/>
            <person name="Fulton R."/>
            <person name="Courtney L."/>
            <person name="Fronick C."/>
            <person name="O'Laughlin M."/>
            <person name="Godfrey J."/>
            <person name="Wilson R.M."/>
            <person name="Miner T."/>
            <person name="Farmer C."/>
            <person name="Delehaunty K."/>
            <person name="Cordes M."/>
            <person name="Minx P."/>
            <person name="Tomlinson C."/>
            <person name="Chen J."/>
            <person name="Wollam A."/>
            <person name="Pepin K.H."/>
            <person name="Bhonagiri V."/>
            <person name="Zhang X."/>
            <person name="Warren W."/>
            <person name="Mitreva M."/>
            <person name="Mardis E.R."/>
            <person name="Wilson R.K."/>
        </authorList>
    </citation>
    <scope>NUCLEOTIDE SEQUENCE [LARGE SCALE GENOMIC DNA]</scope>
    <source>
        <strain evidence="1 2">RP2S-4</strain>
    </source>
</reference>
<comment type="caution">
    <text evidence="1">The sequence shown here is derived from an EMBL/GenBank/DDBJ whole genome shotgun (WGS) entry which is preliminary data.</text>
</comment>
<dbReference type="Proteomes" id="UP000015750">
    <property type="component" value="Unassembled WGS sequence"/>
</dbReference>
<gene>
    <name evidence="1" type="ORF">D358_02556</name>
</gene>
<dbReference type="AlphaFoldDB" id="A0ABC9TI10"/>
<protein>
    <submittedName>
        <fullName evidence="1">Uncharacterized protein</fullName>
    </submittedName>
</protein>
<dbReference type="EMBL" id="ATIR01000098">
    <property type="protein sequence ID" value="EPI05089.1"/>
    <property type="molecule type" value="Genomic_DNA"/>
</dbReference>
<name>A0ABC9TI10_ENTFL</name>
<evidence type="ECO:0000313" key="2">
    <source>
        <dbReference type="Proteomes" id="UP000015750"/>
    </source>
</evidence>